<dbReference type="Pfam" id="PF06199">
    <property type="entry name" value="Phage_tail_2"/>
    <property type="match status" value="1"/>
</dbReference>
<reference evidence="1 2" key="1">
    <citation type="submission" date="2017-11" db="EMBL/GenBank/DDBJ databases">
        <title>Genome sequencing of Prevotella intermedia KCOM 1101.</title>
        <authorList>
            <person name="Kook J.-K."/>
            <person name="Park S.-N."/>
            <person name="Lim Y.K."/>
        </authorList>
    </citation>
    <scope>NUCLEOTIDE SEQUENCE [LARGE SCALE GENOMIC DNA]</scope>
    <source>
        <strain evidence="1 2">KCOM 1101</strain>
    </source>
</reference>
<gene>
    <name evidence="1" type="ORF">CTI16_12115</name>
</gene>
<comment type="caution">
    <text evidence="1">The sequence shown here is derived from an EMBL/GenBank/DDBJ whole genome shotgun (WGS) entry which is preliminary data.</text>
</comment>
<name>A0AAJ3RGX2_PREIN</name>
<evidence type="ECO:0000313" key="2">
    <source>
        <dbReference type="Proteomes" id="UP000229111"/>
    </source>
</evidence>
<proteinExistence type="predicted"/>
<evidence type="ECO:0008006" key="3">
    <source>
        <dbReference type="Google" id="ProtNLM"/>
    </source>
</evidence>
<dbReference type="EMBL" id="PEKM01000003">
    <property type="protein sequence ID" value="PIK16935.1"/>
    <property type="molecule type" value="Genomic_DNA"/>
</dbReference>
<accession>A0AAJ3RGX2</accession>
<evidence type="ECO:0000313" key="1">
    <source>
        <dbReference type="EMBL" id="PIK16935.1"/>
    </source>
</evidence>
<sequence length="158" mass="16536">MKIMANKKIKGGDLMMFIGGKSIALATSHTLTISGETQDTSNKDEGGGKWAASEVSNLSWSGQSENLFSATGNAGMTYEALFDAMIKMEPVDMVFGLKKETTDNVGDTGWTATAGSATNTQYIGKAAITSLELNAPNGEYATFTVQFTGVGALTAKKA</sequence>
<protein>
    <recommendedName>
        <fullName evidence="3">Phage tail protein</fullName>
    </recommendedName>
</protein>
<organism evidence="1 2">
    <name type="scientific">Prevotella intermedia</name>
    <dbReference type="NCBI Taxonomy" id="28131"/>
    <lineage>
        <taxon>Bacteria</taxon>
        <taxon>Pseudomonadati</taxon>
        <taxon>Bacteroidota</taxon>
        <taxon>Bacteroidia</taxon>
        <taxon>Bacteroidales</taxon>
        <taxon>Prevotellaceae</taxon>
        <taxon>Prevotella</taxon>
    </lineage>
</organism>
<dbReference type="InterPro" id="IPR011855">
    <property type="entry name" value="Phgtail_TP901_1"/>
</dbReference>
<dbReference type="Proteomes" id="UP000229111">
    <property type="component" value="Unassembled WGS sequence"/>
</dbReference>
<dbReference type="AlphaFoldDB" id="A0AAJ3RGX2"/>